<reference evidence="1" key="1">
    <citation type="submission" date="2014-09" db="EMBL/GenBank/DDBJ databases">
        <authorList>
            <person name="Magalhaes I.L.F."/>
            <person name="Oliveira U."/>
            <person name="Santos F.R."/>
            <person name="Vidigal T.H.D.A."/>
            <person name="Brescovit A.D."/>
            <person name="Santos A.J."/>
        </authorList>
    </citation>
    <scope>NUCLEOTIDE SEQUENCE</scope>
    <source>
        <tissue evidence="1">Shoot tissue taken approximately 20 cm above the soil surface</tissue>
    </source>
</reference>
<dbReference type="EMBL" id="GBRH01195156">
    <property type="protein sequence ID" value="JAE02740.1"/>
    <property type="molecule type" value="Transcribed_RNA"/>
</dbReference>
<evidence type="ECO:0000313" key="1">
    <source>
        <dbReference type="EMBL" id="JAE02740.1"/>
    </source>
</evidence>
<protein>
    <submittedName>
        <fullName evidence="1">Uncharacterized protein</fullName>
    </submittedName>
</protein>
<dbReference type="AlphaFoldDB" id="A0A0A9EPS1"/>
<reference evidence="1" key="2">
    <citation type="journal article" date="2015" name="Data Brief">
        <title>Shoot transcriptome of the giant reed, Arundo donax.</title>
        <authorList>
            <person name="Barrero R.A."/>
            <person name="Guerrero F.D."/>
            <person name="Moolhuijzen P."/>
            <person name="Goolsby J.A."/>
            <person name="Tidwell J."/>
            <person name="Bellgard S.E."/>
            <person name="Bellgard M.I."/>
        </authorList>
    </citation>
    <scope>NUCLEOTIDE SEQUENCE</scope>
    <source>
        <tissue evidence="1">Shoot tissue taken approximately 20 cm above the soil surface</tissue>
    </source>
</reference>
<accession>A0A0A9EPS1</accession>
<organism evidence="1">
    <name type="scientific">Arundo donax</name>
    <name type="common">Giant reed</name>
    <name type="synonym">Donax arundinaceus</name>
    <dbReference type="NCBI Taxonomy" id="35708"/>
    <lineage>
        <taxon>Eukaryota</taxon>
        <taxon>Viridiplantae</taxon>
        <taxon>Streptophyta</taxon>
        <taxon>Embryophyta</taxon>
        <taxon>Tracheophyta</taxon>
        <taxon>Spermatophyta</taxon>
        <taxon>Magnoliopsida</taxon>
        <taxon>Liliopsida</taxon>
        <taxon>Poales</taxon>
        <taxon>Poaceae</taxon>
        <taxon>PACMAD clade</taxon>
        <taxon>Arundinoideae</taxon>
        <taxon>Arundineae</taxon>
        <taxon>Arundo</taxon>
    </lineage>
</organism>
<proteinExistence type="predicted"/>
<sequence length="25" mass="2697">MAMGSLNTMCSRGYLSLRFVSSSPT</sequence>
<name>A0A0A9EPS1_ARUDO</name>